<gene>
    <name evidence="2" type="ORF">CTB96_20270</name>
</gene>
<dbReference type="Gene3D" id="3.30.70.270">
    <property type="match status" value="1"/>
</dbReference>
<dbReference type="InterPro" id="IPR043128">
    <property type="entry name" value="Rev_trsase/Diguanyl_cyclase"/>
</dbReference>
<dbReference type="Pfam" id="PF13424">
    <property type="entry name" value="TPR_12"/>
    <property type="match status" value="1"/>
</dbReference>
<evidence type="ECO:0000259" key="1">
    <source>
        <dbReference type="PROSITE" id="PS50887"/>
    </source>
</evidence>
<dbReference type="PANTHER" id="PTHR45138:SF9">
    <property type="entry name" value="DIGUANYLATE CYCLASE DGCM-RELATED"/>
    <property type="match status" value="1"/>
</dbReference>
<accession>A0A317ZKE0</accession>
<dbReference type="EMBL" id="QHLY01000013">
    <property type="protein sequence ID" value="PXA65798.1"/>
    <property type="molecule type" value="Genomic_DNA"/>
</dbReference>
<dbReference type="SMART" id="SM00028">
    <property type="entry name" value="TPR"/>
    <property type="match status" value="4"/>
</dbReference>
<protein>
    <submittedName>
        <fullName evidence="2">GGDEF domain-containing protein</fullName>
    </submittedName>
</protein>
<organism evidence="2 3">
    <name type="scientific">Cryobacterium arcticum</name>
    <dbReference type="NCBI Taxonomy" id="670052"/>
    <lineage>
        <taxon>Bacteria</taxon>
        <taxon>Bacillati</taxon>
        <taxon>Actinomycetota</taxon>
        <taxon>Actinomycetes</taxon>
        <taxon>Micrococcales</taxon>
        <taxon>Microbacteriaceae</taxon>
        <taxon>Cryobacterium</taxon>
    </lineage>
</organism>
<dbReference type="InterPro" id="IPR011990">
    <property type="entry name" value="TPR-like_helical_dom_sf"/>
</dbReference>
<dbReference type="Gene3D" id="1.25.40.10">
    <property type="entry name" value="Tetratricopeptide repeat domain"/>
    <property type="match status" value="1"/>
</dbReference>
<sequence length="523" mass="57495">MGEWDVIAVVEHDTDDARLAWVERQYWIDKDVALAAAEDWLAELGPGDHGALGRRLKVQVASITTRRGDPSAGATGVQSILRWAERHGELTLQSRCHDVLGSIFEMVGDRALSLEHAVATNDLIGEAESPLMRAAARLTLADALGSSGSFDEARRRYDEALRLVIDDPETSIRYQILNNLAYTEYQAENHDEALAAVESLISLSTLHDRPIGMYARETIARVYLTAGRLDEAADTLTAALAAKPVDYHPDSIAAALVTLAETYRRQGRLDDAQAVIDQCRELTAEYSLVRWATEVSREQAEIHAETQDYRAAFEAYRRYHEQSIALGASENEARGRVLEAMFQTAESRRESERYREMAERDPLTELHNRRHVDERLAALLQSLREGGPSVAVAMLDVDHFKRINDTLSHEVGDVVLRTLGGILRQAVAGVPGAVAARLGGEEFLLILPGLGAVEVRMLCERVRLEVSGHDWSPIAAGLGVTVSLGVAIAPEDATTSSSLLRAADVRMYVAKRDGRNRVVHAGD</sequence>
<dbReference type="FunFam" id="3.30.70.270:FF:000001">
    <property type="entry name" value="Diguanylate cyclase domain protein"/>
    <property type="match status" value="1"/>
</dbReference>
<dbReference type="InterPro" id="IPR029787">
    <property type="entry name" value="Nucleotide_cyclase"/>
</dbReference>
<dbReference type="SUPFAM" id="SSF48452">
    <property type="entry name" value="TPR-like"/>
    <property type="match status" value="1"/>
</dbReference>
<evidence type="ECO:0000313" key="2">
    <source>
        <dbReference type="EMBL" id="PXA65798.1"/>
    </source>
</evidence>
<evidence type="ECO:0000313" key="3">
    <source>
        <dbReference type="Proteomes" id="UP000246722"/>
    </source>
</evidence>
<keyword evidence="3" id="KW-1185">Reference proteome</keyword>
<dbReference type="Pfam" id="PF00990">
    <property type="entry name" value="GGDEF"/>
    <property type="match status" value="1"/>
</dbReference>
<proteinExistence type="predicted"/>
<dbReference type="CDD" id="cd01949">
    <property type="entry name" value="GGDEF"/>
    <property type="match status" value="1"/>
</dbReference>
<reference evidence="2 3" key="1">
    <citation type="submission" date="2018-05" db="EMBL/GenBank/DDBJ databases">
        <title>Genetic diversity of glacier-inhabiting Cryobacterium bacteria in China and description of Cryobacterium mengkeensis sp. nov. and Arthrobacter glacialis sp. nov.</title>
        <authorList>
            <person name="Liu Q."/>
            <person name="Xin Y.-H."/>
        </authorList>
    </citation>
    <scope>NUCLEOTIDE SEQUENCE [LARGE SCALE GENOMIC DNA]</scope>
    <source>
        <strain evidence="2 3">SK-1</strain>
    </source>
</reference>
<dbReference type="InterPro" id="IPR019734">
    <property type="entry name" value="TPR_rpt"/>
</dbReference>
<dbReference type="PANTHER" id="PTHR45138">
    <property type="entry name" value="REGULATORY COMPONENTS OF SENSORY TRANSDUCTION SYSTEM"/>
    <property type="match status" value="1"/>
</dbReference>
<comment type="caution">
    <text evidence="2">The sequence shown here is derived from an EMBL/GenBank/DDBJ whole genome shotgun (WGS) entry which is preliminary data.</text>
</comment>
<dbReference type="InterPro" id="IPR000160">
    <property type="entry name" value="GGDEF_dom"/>
</dbReference>
<dbReference type="Proteomes" id="UP000246722">
    <property type="component" value="Unassembled WGS sequence"/>
</dbReference>
<dbReference type="InterPro" id="IPR050469">
    <property type="entry name" value="Diguanylate_Cyclase"/>
</dbReference>
<dbReference type="SMART" id="SM00267">
    <property type="entry name" value="GGDEF"/>
    <property type="match status" value="1"/>
</dbReference>
<dbReference type="SUPFAM" id="SSF55073">
    <property type="entry name" value="Nucleotide cyclase"/>
    <property type="match status" value="1"/>
</dbReference>
<dbReference type="AlphaFoldDB" id="A0A317ZKE0"/>
<dbReference type="GO" id="GO:0052621">
    <property type="term" value="F:diguanylate cyclase activity"/>
    <property type="evidence" value="ECO:0007669"/>
    <property type="project" value="TreeGrafter"/>
</dbReference>
<name>A0A317ZKE0_9MICO</name>
<dbReference type="NCBIfam" id="TIGR00254">
    <property type="entry name" value="GGDEF"/>
    <property type="match status" value="1"/>
</dbReference>
<feature type="domain" description="GGDEF" evidence="1">
    <location>
        <begin position="388"/>
        <end position="523"/>
    </location>
</feature>
<dbReference type="PROSITE" id="PS50887">
    <property type="entry name" value="GGDEF"/>
    <property type="match status" value="1"/>
</dbReference>